<evidence type="ECO:0000313" key="2">
    <source>
        <dbReference type="Proteomes" id="UP001056120"/>
    </source>
</evidence>
<comment type="caution">
    <text evidence="1">The sequence shown here is derived from an EMBL/GenBank/DDBJ whole genome shotgun (WGS) entry which is preliminary data.</text>
</comment>
<name>A0ACB9DFH9_9ASTR</name>
<evidence type="ECO:0000313" key="1">
    <source>
        <dbReference type="EMBL" id="KAI3745113.1"/>
    </source>
</evidence>
<reference evidence="2" key="1">
    <citation type="journal article" date="2022" name="Mol. Ecol. Resour.">
        <title>The genomes of chicory, endive, great burdock and yacon provide insights into Asteraceae palaeo-polyploidization history and plant inulin production.</title>
        <authorList>
            <person name="Fan W."/>
            <person name="Wang S."/>
            <person name="Wang H."/>
            <person name="Wang A."/>
            <person name="Jiang F."/>
            <person name="Liu H."/>
            <person name="Zhao H."/>
            <person name="Xu D."/>
            <person name="Zhang Y."/>
        </authorList>
    </citation>
    <scope>NUCLEOTIDE SEQUENCE [LARGE SCALE GENOMIC DNA]</scope>
    <source>
        <strain evidence="2">cv. Yunnan</strain>
    </source>
</reference>
<accession>A0ACB9DFH9</accession>
<keyword evidence="2" id="KW-1185">Reference proteome</keyword>
<dbReference type="EMBL" id="CM042036">
    <property type="protein sequence ID" value="KAI3745113.1"/>
    <property type="molecule type" value="Genomic_DNA"/>
</dbReference>
<organism evidence="1 2">
    <name type="scientific">Smallanthus sonchifolius</name>
    <dbReference type="NCBI Taxonomy" id="185202"/>
    <lineage>
        <taxon>Eukaryota</taxon>
        <taxon>Viridiplantae</taxon>
        <taxon>Streptophyta</taxon>
        <taxon>Embryophyta</taxon>
        <taxon>Tracheophyta</taxon>
        <taxon>Spermatophyta</taxon>
        <taxon>Magnoliopsida</taxon>
        <taxon>eudicotyledons</taxon>
        <taxon>Gunneridae</taxon>
        <taxon>Pentapetalae</taxon>
        <taxon>asterids</taxon>
        <taxon>campanulids</taxon>
        <taxon>Asterales</taxon>
        <taxon>Asteraceae</taxon>
        <taxon>Asteroideae</taxon>
        <taxon>Heliantheae alliance</taxon>
        <taxon>Millerieae</taxon>
        <taxon>Smallanthus</taxon>
    </lineage>
</organism>
<gene>
    <name evidence="1" type="ORF">L1987_58215</name>
</gene>
<sequence>MNAGSALTALSRFCYSIILKCFTVLCGALTIVERTCAAVRDGFITSVLPCFVERAITALERTSAAVRDGFITTSISLCFVESALTAVERTSAAVRDGLRAALLERVEAIDIQLTFTDVLIDTMLDDMRSQWKYSSLYNDMEMDVVKPLVHSSRIPVKQSARFFPTRSMRGRILLMAPTAVERTSPAVRDGFIITYVSPCFVERALPAVERTSAAVRDDLRAALLEIVEAIDIQLTLIDVLINTMLDDMRS</sequence>
<proteinExistence type="predicted"/>
<reference evidence="1 2" key="2">
    <citation type="journal article" date="2022" name="Mol. Ecol. Resour.">
        <title>The genomes of chicory, endive, great burdock and yacon provide insights into Asteraceae paleo-polyploidization history and plant inulin production.</title>
        <authorList>
            <person name="Fan W."/>
            <person name="Wang S."/>
            <person name="Wang H."/>
            <person name="Wang A."/>
            <person name="Jiang F."/>
            <person name="Liu H."/>
            <person name="Zhao H."/>
            <person name="Xu D."/>
            <person name="Zhang Y."/>
        </authorList>
    </citation>
    <scope>NUCLEOTIDE SEQUENCE [LARGE SCALE GENOMIC DNA]</scope>
    <source>
        <strain evidence="2">cv. Yunnan</strain>
        <tissue evidence="1">Leaves</tissue>
    </source>
</reference>
<dbReference type="Proteomes" id="UP001056120">
    <property type="component" value="Linkage Group LG19"/>
</dbReference>
<protein>
    <submittedName>
        <fullName evidence="1">Uncharacterized protein</fullName>
    </submittedName>
</protein>